<dbReference type="InterPro" id="IPR008977">
    <property type="entry name" value="PHM/PNGase_F_dom_sf"/>
</dbReference>
<dbReference type="InterPro" id="IPR014784">
    <property type="entry name" value="Cu2_ascorb_mOase-like_C"/>
</dbReference>
<feature type="domain" description="Copper type II ascorbate-dependent monooxygenase C-terminal" evidence="9">
    <location>
        <begin position="190"/>
        <end position="329"/>
    </location>
</feature>
<protein>
    <submittedName>
        <fullName evidence="11">Tyramine beta-hydroxylase</fullName>
    </submittedName>
</protein>
<proteinExistence type="predicted"/>
<evidence type="ECO:0000313" key="10">
    <source>
        <dbReference type="Proteomes" id="UP000694888"/>
    </source>
</evidence>
<dbReference type="PROSITE" id="PS00084">
    <property type="entry name" value="CU2_MONOOXYGENASE_1"/>
    <property type="match status" value="1"/>
</dbReference>
<dbReference type="InterPro" id="IPR036939">
    <property type="entry name" value="Cu2_ascorb_mOase_N_sf"/>
</dbReference>
<evidence type="ECO:0000256" key="7">
    <source>
        <dbReference type="SAM" id="SignalP"/>
    </source>
</evidence>
<keyword evidence="1" id="KW-0479">Metal-binding</keyword>
<feature type="signal peptide" evidence="7">
    <location>
        <begin position="1"/>
        <end position="31"/>
    </location>
</feature>
<dbReference type="Pfam" id="PF01082">
    <property type="entry name" value="Cu2_monooxygen"/>
    <property type="match status" value="1"/>
</dbReference>
<name>A0ABM0K3B8_APLCA</name>
<reference evidence="11" key="1">
    <citation type="submission" date="2025-08" db="UniProtKB">
        <authorList>
            <consortium name="RefSeq"/>
        </authorList>
    </citation>
    <scope>IDENTIFICATION</scope>
</reference>
<gene>
    <name evidence="11" type="primary">LOC101852269</name>
</gene>
<feature type="chain" id="PRO_5045074392" evidence="7">
    <location>
        <begin position="32"/>
        <end position="453"/>
    </location>
</feature>
<dbReference type="SUPFAM" id="SSF49742">
    <property type="entry name" value="PHM/PNGase F"/>
    <property type="match status" value="2"/>
</dbReference>
<evidence type="ECO:0000313" key="11">
    <source>
        <dbReference type="RefSeq" id="XP_005107800.1"/>
    </source>
</evidence>
<organism evidence="10 11">
    <name type="scientific">Aplysia californica</name>
    <name type="common">California sea hare</name>
    <dbReference type="NCBI Taxonomy" id="6500"/>
    <lineage>
        <taxon>Eukaryota</taxon>
        <taxon>Metazoa</taxon>
        <taxon>Spiralia</taxon>
        <taxon>Lophotrochozoa</taxon>
        <taxon>Mollusca</taxon>
        <taxon>Gastropoda</taxon>
        <taxon>Heterobranchia</taxon>
        <taxon>Euthyneura</taxon>
        <taxon>Tectipleura</taxon>
        <taxon>Aplysiida</taxon>
        <taxon>Aplysioidea</taxon>
        <taxon>Aplysiidae</taxon>
        <taxon>Aplysia</taxon>
    </lineage>
</organism>
<dbReference type="GeneID" id="101852269"/>
<keyword evidence="4" id="KW-0503">Monooxygenase</keyword>
<accession>A0ABM0K3B8</accession>
<keyword evidence="6" id="KW-0325">Glycoprotein</keyword>
<dbReference type="InterPro" id="IPR000323">
    <property type="entry name" value="Cu2_ascorb_mOase_N"/>
</dbReference>
<dbReference type="PANTHER" id="PTHR10157:SF23">
    <property type="entry name" value="MOXD1 HOMOLOG 1"/>
    <property type="match status" value="1"/>
</dbReference>
<dbReference type="Pfam" id="PF03712">
    <property type="entry name" value="Cu2_monoox_C"/>
    <property type="match status" value="1"/>
</dbReference>
<dbReference type="Proteomes" id="UP000694888">
    <property type="component" value="Unplaced"/>
</dbReference>
<keyword evidence="5" id="KW-1015">Disulfide bond</keyword>
<evidence type="ECO:0000256" key="2">
    <source>
        <dbReference type="ARBA" id="ARBA00023002"/>
    </source>
</evidence>
<keyword evidence="10" id="KW-1185">Reference proteome</keyword>
<keyword evidence="3" id="KW-0186">Copper</keyword>
<dbReference type="InterPro" id="IPR020611">
    <property type="entry name" value="Cu2_ascorb_mOase_CS-1"/>
</dbReference>
<dbReference type="InterPro" id="IPR000945">
    <property type="entry name" value="DBH-like"/>
</dbReference>
<evidence type="ECO:0000256" key="3">
    <source>
        <dbReference type="ARBA" id="ARBA00023008"/>
    </source>
</evidence>
<dbReference type="Gene3D" id="2.60.120.310">
    <property type="entry name" value="Copper type II, ascorbate-dependent monooxygenase, N-terminal domain"/>
    <property type="match status" value="1"/>
</dbReference>
<dbReference type="PANTHER" id="PTHR10157">
    <property type="entry name" value="DOPAMINE BETA HYDROXYLASE RELATED"/>
    <property type="match status" value="1"/>
</dbReference>
<dbReference type="Gene3D" id="2.60.120.230">
    <property type="match status" value="1"/>
</dbReference>
<evidence type="ECO:0000256" key="4">
    <source>
        <dbReference type="ARBA" id="ARBA00023033"/>
    </source>
</evidence>
<dbReference type="RefSeq" id="XP_005107800.1">
    <property type="nucleotide sequence ID" value="XM_005107743.3"/>
</dbReference>
<keyword evidence="2" id="KW-0560">Oxidoreductase</keyword>
<keyword evidence="7" id="KW-0732">Signal</keyword>
<evidence type="ECO:0000256" key="5">
    <source>
        <dbReference type="ARBA" id="ARBA00023157"/>
    </source>
</evidence>
<evidence type="ECO:0000256" key="1">
    <source>
        <dbReference type="ARBA" id="ARBA00022723"/>
    </source>
</evidence>
<evidence type="ECO:0000259" key="8">
    <source>
        <dbReference type="Pfam" id="PF01082"/>
    </source>
</evidence>
<evidence type="ECO:0000256" key="6">
    <source>
        <dbReference type="ARBA" id="ARBA00023180"/>
    </source>
</evidence>
<evidence type="ECO:0000259" key="9">
    <source>
        <dbReference type="Pfam" id="PF03712"/>
    </source>
</evidence>
<feature type="domain" description="Copper type II ascorbate-dependent monooxygenase N-terminal" evidence="8">
    <location>
        <begin position="46"/>
        <end position="164"/>
    </location>
</feature>
<sequence>MYLTMPLARTTTTTGVLLLLAHLVTLVTVQGQNNCNVLREPGVMHMDLRLPKTEVPTDLTTYVCHSLKLPVSLTETYYAIGFEPLIRSPDIMHHMILFGCPDPVNESTPHRCGGADNQCRSFLVQWSMGIDGPICSPPDTGIRFGLNSIQSMALQIHWNNANRTSNLTDTSGVRVFFTQKPQRYDVGNVQVGQNDLEIPGGRSRVEQKGSCSSGCTKEWLKEPIYLTRGHIHMHYLGDGGVLEVVRGGKVVSEAIRDEHFDYNTPPAHYFNPPVEVRPGDEMRLTCFFNSRDGPRSRNRTVYWGEGSDGEMCYAFLTYYPKVQGFDQCIQFDRYDICSPTGFAALGECTFPGFIYSYKEGMSKEILKNCLVTKDDDTPTTNFNPTSIDLRKGTQRGKGKLCSAKCDIAIRELTDHPCMQGRLGKQARRVHLPPIPSWAQVRVTLDSQARYCRD</sequence>
<dbReference type="InterPro" id="IPR024548">
    <property type="entry name" value="Cu2_monoox_C"/>
</dbReference>